<evidence type="ECO:0000313" key="1">
    <source>
        <dbReference type="EMBL" id="MDQ0420662.1"/>
    </source>
</evidence>
<evidence type="ECO:0000313" key="2">
    <source>
        <dbReference type="Proteomes" id="UP001238496"/>
    </source>
</evidence>
<reference evidence="1 2" key="1">
    <citation type="submission" date="2023-07" db="EMBL/GenBank/DDBJ databases">
        <title>Genomic Encyclopedia of Type Strains, Phase IV (KMG-IV): sequencing the most valuable type-strain genomes for metagenomic binning, comparative biology and taxonomic classification.</title>
        <authorList>
            <person name="Goeker M."/>
        </authorList>
    </citation>
    <scope>NUCLEOTIDE SEQUENCE [LARGE SCALE GENOMIC DNA]</scope>
    <source>
        <strain evidence="1 2">DSM 1111</strain>
    </source>
</reference>
<accession>A0ABU0G5N7</accession>
<gene>
    <name evidence="1" type="ORF">J2045_001686</name>
</gene>
<dbReference type="EMBL" id="JAUSUW010000004">
    <property type="protein sequence ID" value="MDQ0420662.1"/>
    <property type="molecule type" value="Genomic_DNA"/>
</dbReference>
<proteinExistence type="predicted"/>
<keyword evidence="2" id="KW-1185">Reference proteome</keyword>
<protein>
    <submittedName>
        <fullName evidence="1">Uncharacterized protein</fullName>
    </submittedName>
</protein>
<sequence>MSILYAWVVPAYADGSPVDHTWVTTYDSRVHAYPDIAAVKAAGERNWYCWGSFHPKGGAPGHADGYIGSQSGDLNLADCLVAPNLSSSGNPPAQGTIFTYGVDGVCHQLANQVLYSTGGAGSSPLTVKRARGYALSSFIYGTYGLQHTAWQKKIAACTGKRLPLNVTDGAGPMADLPDDFEQLAREALGDRTEALSKLLSLRAQVQAFAMQTMPGFLPPDPDYLNARNQQLIDQAAALLGPDDFRKLFGIAPGEKVNLVDPKVER</sequence>
<organism evidence="1 2">
    <name type="scientific">Peteryoungia aggregata LMG 23059</name>
    <dbReference type="NCBI Taxonomy" id="1368425"/>
    <lineage>
        <taxon>Bacteria</taxon>
        <taxon>Pseudomonadati</taxon>
        <taxon>Pseudomonadota</taxon>
        <taxon>Alphaproteobacteria</taxon>
        <taxon>Hyphomicrobiales</taxon>
        <taxon>Rhizobiaceae</taxon>
        <taxon>Peteryoungia</taxon>
    </lineage>
</organism>
<comment type="caution">
    <text evidence="1">The sequence shown here is derived from an EMBL/GenBank/DDBJ whole genome shotgun (WGS) entry which is preliminary data.</text>
</comment>
<dbReference type="Proteomes" id="UP001238496">
    <property type="component" value="Unassembled WGS sequence"/>
</dbReference>
<name>A0ABU0G5N7_9HYPH</name>
<dbReference type="RefSeq" id="WP_307371558.1">
    <property type="nucleotide sequence ID" value="NZ_JAUSUW010000004.1"/>
</dbReference>